<dbReference type="Proteomes" id="UP000785613">
    <property type="component" value="Unassembled WGS sequence"/>
</dbReference>
<organism evidence="1 2">
    <name type="scientific">Massilia rubra</name>
    <dbReference type="NCBI Taxonomy" id="2607910"/>
    <lineage>
        <taxon>Bacteria</taxon>
        <taxon>Pseudomonadati</taxon>
        <taxon>Pseudomonadota</taxon>
        <taxon>Betaproteobacteria</taxon>
        <taxon>Burkholderiales</taxon>
        <taxon>Oxalobacteraceae</taxon>
        <taxon>Telluria group</taxon>
        <taxon>Massilia</taxon>
    </lineage>
</organism>
<proteinExistence type="predicted"/>
<dbReference type="EMBL" id="VUYU01000019">
    <property type="protein sequence ID" value="NHZ36640.1"/>
    <property type="molecule type" value="Genomic_DNA"/>
</dbReference>
<evidence type="ECO:0000313" key="1">
    <source>
        <dbReference type="EMBL" id="NHZ36640.1"/>
    </source>
</evidence>
<protein>
    <submittedName>
        <fullName evidence="1">Uncharacterized protein</fullName>
    </submittedName>
</protein>
<keyword evidence="2" id="KW-1185">Reference proteome</keyword>
<comment type="caution">
    <text evidence="1">The sequence shown here is derived from an EMBL/GenBank/DDBJ whole genome shotgun (WGS) entry which is preliminary data.</text>
</comment>
<evidence type="ECO:0000313" key="2">
    <source>
        <dbReference type="Proteomes" id="UP000785613"/>
    </source>
</evidence>
<reference evidence="1 2" key="1">
    <citation type="submission" date="2019-09" db="EMBL/GenBank/DDBJ databases">
        <title>Taxonomy of Antarctic Massilia spp.: description of Massilia rubra sp. nov., Massilia aquatica sp. nov., Massilia mucilaginosa sp. nov., Massilia frigida sp. nov. isolated from streams, lakes and regoliths.</title>
        <authorList>
            <person name="Holochova P."/>
            <person name="Sedlacek I."/>
            <person name="Kralova S."/>
            <person name="Maslanova I."/>
            <person name="Busse H.-J."/>
            <person name="Stankova E."/>
            <person name="Vrbovska V."/>
            <person name="Kovarovic V."/>
            <person name="Bartak M."/>
            <person name="Svec P."/>
            <person name="Pantucek R."/>
        </authorList>
    </citation>
    <scope>NUCLEOTIDE SEQUENCE [LARGE SCALE GENOMIC DNA]</scope>
    <source>
        <strain evidence="1 2">CCM 8692</strain>
    </source>
</reference>
<sequence length="174" mass="17789">MAVATGAGAGAGAGGGAGAGAGAAARAVALLARAASMLFLSHATRSWAISNVRSLKATTMAASGCNRHTTSAPKSATSKLPWPSLAASRTSAIMMARLPSPWMSRVRSVTPPAPPGWATGTKNVVLTNFFHAAFIDSPACAAPSTCSNVSNAIINNSQYKFARCKNRARHRAMY</sequence>
<accession>A0ABX0LUV3</accession>
<name>A0ABX0LUV3_9BURK</name>
<gene>
    <name evidence="1" type="ORF">F0185_24035</name>
</gene>